<evidence type="ECO:0000313" key="2">
    <source>
        <dbReference type="Proteomes" id="UP001529510"/>
    </source>
</evidence>
<dbReference type="EMBL" id="JAMKFB020000020">
    <property type="protein sequence ID" value="KAL0165235.1"/>
    <property type="molecule type" value="Genomic_DNA"/>
</dbReference>
<gene>
    <name evidence="1" type="ORF">M9458_040988</name>
</gene>
<keyword evidence="2" id="KW-1185">Reference proteome</keyword>
<reference evidence="1 2" key="1">
    <citation type="submission" date="2024-05" db="EMBL/GenBank/DDBJ databases">
        <title>Genome sequencing and assembly of Indian major carp, Cirrhinus mrigala (Hamilton, 1822).</title>
        <authorList>
            <person name="Mohindra V."/>
            <person name="Chowdhury L.M."/>
            <person name="Lal K."/>
            <person name="Jena J.K."/>
        </authorList>
    </citation>
    <scope>NUCLEOTIDE SEQUENCE [LARGE SCALE GENOMIC DNA]</scope>
    <source>
        <strain evidence="1">CM1030</strain>
        <tissue evidence="1">Blood</tissue>
    </source>
</reference>
<evidence type="ECO:0000313" key="1">
    <source>
        <dbReference type="EMBL" id="KAL0165235.1"/>
    </source>
</evidence>
<sequence length="58" mass="6009">MLSVGRGLCFPVIKTCVFGNESKTGLLDDASSAARNESDSSSSARQAVKLIFCAAGLQ</sequence>
<name>A0ABD0NVE1_CIRMR</name>
<protein>
    <submittedName>
        <fullName evidence="1">Uncharacterized protein</fullName>
    </submittedName>
</protein>
<organism evidence="1 2">
    <name type="scientific">Cirrhinus mrigala</name>
    <name type="common">Mrigala</name>
    <dbReference type="NCBI Taxonomy" id="683832"/>
    <lineage>
        <taxon>Eukaryota</taxon>
        <taxon>Metazoa</taxon>
        <taxon>Chordata</taxon>
        <taxon>Craniata</taxon>
        <taxon>Vertebrata</taxon>
        <taxon>Euteleostomi</taxon>
        <taxon>Actinopterygii</taxon>
        <taxon>Neopterygii</taxon>
        <taxon>Teleostei</taxon>
        <taxon>Ostariophysi</taxon>
        <taxon>Cypriniformes</taxon>
        <taxon>Cyprinidae</taxon>
        <taxon>Labeoninae</taxon>
        <taxon>Labeonini</taxon>
        <taxon>Cirrhinus</taxon>
    </lineage>
</organism>
<proteinExistence type="predicted"/>
<comment type="caution">
    <text evidence="1">The sequence shown here is derived from an EMBL/GenBank/DDBJ whole genome shotgun (WGS) entry which is preliminary data.</text>
</comment>
<feature type="non-terminal residue" evidence="1">
    <location>
        <position position="58"/>
    </location>
</feature>
<accession>A0ABD0NVE1</accession>
<dbReference type="Proteomes" id="UP001529510">
    <property type="component" value="Unassembled WGS sequence"/>
</dbReference>
<dbReference type="AlphaFoldDB" id="A0ABD0NVE1"/>